<feature type="transmembrane region" description="Helical" evidence="1">
    <location>
        <begin position="225"/>
        <end position="242"/>
    </location>
</feature>
<dbReference type="Proteomes" id="UP000078532">
    <property type="component" value="Unassembled WGS sequence"/>
</dbReference>
<proteinExistence type="predicted"/>
<feature type="transmembrane region" description="Helical" evidence="1">
    <location>
        <begin position="201"/>
        <end position="219"/>
    </location>
</feature>
<keyword evidence="1" id="KW-0472">Membrane</keyword>
<sequence>MPVVPWLYALGIVGAEIMTGYVNVRWGLLMHFFLLIALLVQAALTYGRPVTGGLNAGLPLREEVKGRFDGEKMHRLYLSLTLCPLIRILSLTIPLQGIPLIYWYVIIAFPLLVAAFLIIRLNGYRFKDVSLTPGNLPVQLAIGLTGFPLGFIENQILHPAPLIHTTGLAQLIPPALILLVFTGFFEELIFRGVLQKAARDVMGAGALPFVAVLFASLHITHLSLTDVFFVFAVAVLFYWYVLRTRSILGVTLAHGLTNIGLYLIWPLFPGW</sequence>
<evidence type="ECO:0000256" key="1">
    <source>
        <dbReference type="SAM" id="Phobius"/>
    </source>
</evidence>
<evidence type="ECO:0000259" key="2">
    <source>
        <dbReference type="Pfam" id="PF02517"/>
    </source>
</evidence>
<keyword evidence="4" id="KW-1185">Reference proteome</keyword>
<dbReference type="OrthoDB" id="324900at2"/>
<keyword evidence="1" id="KW-0812">Transmembrane</keyword>
<feature type="transmembrane region" description="Helical" evidence="1">
    <location>
        <begin position="131"/>
        <end position="151"/>
    </location>
</feature>
<evidence type="ECO:0000313" key="3">
    <source>
        <dbReference type="EMBL" id="OAT85935.1"/>
    </source>
</evidence>
<evidence type="ECO:0000313" key="4">
    <source>
        <dbReference type="Proteomes" id="UP000078532"/>
    </source>
</evidence>
<keyword evidence="1" id="KW-1133">Transmembrane helix</keyword>
<feature type="transmembrane region" description="Helical" evidence="1">
    <location>
        <begin position="171"/>
        <end position="189"/>
    </location>
</feature>
<dbReference type="GO" id="GO:0004175">
    <property type="term" value="F:endopeptidase activity"/>
    <property type="evidence" value="ECO:0007669"/>
    <property type="project" value="UniProtKB-ARBA"/>
</dbReference>
<feature type="transmembrane region" description="Helical" evidence="1">
    <location>
        <begin position="101"/>
        <end position="119"/>
    </location>
</feature>
<protein>
    <recommendedName>
        <fullName evidence="2">CAAX prenyl protease 2/Lysostaphin resistance protein A-like domain-containing protein</fullName>
    </recommendedName>
</protein>
<organism evidence="3 4">
    <name type="scientific">Desulfotomaculum copahuensis</name>
    <dbReference type="NCBI Taxonomy" id="1838280"/>
    <lineage>
        <taxon>Bacteria</taxon>
        <taxon>Bacillati</taxon>
        <taxon>Bacillota</taxon>
        <taxon>Clostridia</taxon>
        <taxon>Eubacteriales</taxon>
        <taxon>Desulfotomaculaceae</taxon>
        <taxon>Desulfotomaculum</taxon>
    </lineage>
</organism>
<dbReference type="EMBL" id="LYVF01000047">
    <property type="protein sequence ID" value="OAT85935.1"/>
    <property type="molecule type" value="Genomic_DNA"/>
</dbReference>
<dbReference type="RefSeq" id="WP_066666675.1">
    <property type="nucleotide sequence ID" value="NZ_LYVF01000047.1"/>
</dbReference>
<name>A0A1B7LI28_9FIRM</name>
<accession>A0A1B7LI28</accession>
<feature type="transmembrane region" description="Helical" evidence="1">
    <location>
        <begin position="28"/>
        <end position="46"/>
    </location>
</feature>
<dbReference type="GO" id="GO:0080120">
    <property type="term" value="P:CAAX-box protein maturation"/>
    <property type="evidence" value="ECO:0007669"/>
    <property type="project" value="UniProtKB-ARBA"/>
</dbReference>
<dbReference type="AlphaFoldDB" id="A0A1B7LI28"/>
<feature type="transmembrane region" description="Helical" evidence="1">
    <location>
        <begin position="247"/>
        <end position="268"/>
    </location>
</feature>
<dbReference type="STRING" id="1838280.A6M21_05365"/>
<dbReference type="Pfam" id="PF02517">
    <property type="entry name" value="Rce1-like"/>
    <property type="match status" value="1"/>
</dbReference>
<dbReference type="InterPro" id="IPR003675">
    <property type="entry name" value="Rce1/LyrA-like_dom"/>
</dbReference>
<feature type="domain" description="CAAX prenyl protease 2/Lysostaphin resistance protein A-like" evidence="2">
    <location>
        <begin position="171"/>
        <end position="259"/>
    </location>
</feature>
<comment type="caution">
    <text evidence="3">The sequence shown here is derived from an EMBL/GenBank/DDBJ whole genome shotgun (WGS) entry which is preliminary data.</text>
</comment>
<gene>
    <name evidence="3" type="ORF">A6M21_05365</name>
</gene>
<reference evidence="3 4" key="1">
    <citation type="submission" date="2016-04" db="EMBL/GenBank/DDBJ databases">
        <authorList>
            <person name="Evans L.H."/>
            <person name="Alamgir A."/>
            <person name="Owens N."/>
            <person name="Weber N.D."/>
            <person name="Virtaneva K."/>
            <person name="Barbian K."/>
            <person name="Babar A."/>
            <person name="Rosenke K."/>
        </authorList>
    </citation>
    <scope>NUCLEOTIDE SEQUENCE [LARGE SCALE GENOMIC DNA]</scope>
    <source>
        <strain evidence="3 4">LMa1</strain>
    </source>
</reference>